<accession>A0A8H5CY01</accession>
<evidence type="ECO:0000313" key="4">
    <source>
        <dbReference type="Proteomes" id="UP000559027"/>
    </source>
</evidence>
<proteinExistence type="predicted"/>
<protein>
    <recommendedName>
        <fullName evidence="2">DUF7702 domain-containing protein</fullName>
    </recommendedName>
</protein>
<dbReference type="PANTHER" id="PTHR42109">
    <property type="entry name" value="UNPLACED GENOMIC SCAFFOLD UM_SCAF_CONTIG_1.265, WHOLE GENOME SHOTGUN SEQUENCE"/>
    <property type="match status" value="1"/>
</dbReference>
<dbReference type="InterPro" id="IPR056119">
    <property type="entry name" value="DUF7702"/>
</dbReference>
<keyword evidence="1" id="KW-0812">Transmembrane</keyword>
<dbReference type="EMBL" id="JAACJO010000016">
    <property type="protein sequence ID" value="KAF5349653.1"/>
    <property type="molecule type" value="Genomic_DNA"/>
</dbReference>
<dbReference type="AlphaFoldDB" id="A0A8H5CY01"/>
<feature type="transmembrane region" description="Helical" evidence="1">
    <location>
        <begin position="43"/>
        <end position="67"/>
    </location>
</feature>
<evidence type="ECO:0000256" key="1">
    <source>
        <dbReference type="SAM" id="Phobius"/>
    </source>
</evidence>
<dbReference type="Pfam" id="PF24800">
    <property type="entry name" value="DUF7702"/>
    <property type="match status" value="1"/>
</dbReference>
<dbReference type="Proteomes" id="UP000559027">
    <property type="component" value="Unassembled WGS sequence"/>
</dbReference>
<evidence type="ECO:0000259" key="2">
    <source>
        <dbReference type="Pfam" id="PF24800"/>
    </source>
</evidence>
<feature type="transmembrane region" description="Helical" evidence="1">
    <location>
        <begin position="73"/>
        <end position="97"/>
    </location>
</feature>
<reference evidence="3 4" key="1">
    <citation type="journal article" date="2020" name="ISME J.">
        <title>Uncovering the hidden diversity of litter-decomposition mechanisms in mushroom-forming fungi.</title>
        <authorList>
            <person name="Floudas D."/>
            <person name="Bentzer J."/>
            <person name="Ahren D."/>
            <person name="Johansson T."/>
            <person name="Persson P."/>
            <person name="Tunlid A."/>
        </authorList>
    </citation>
    <scope>NUCLEOTIDE SEQUENCE [LARGE SCALE GENOMIC DNA]</scope>
    <source>
        <strain evidence="3 4">CBS 146.42</strain>
    </source>
</reference>
<keyword evidence="1" id="KW-0472">Membrane</keyword>
<feature type="transmembrane region" description="Helical" evidence="1">
    <location>
        <begin position="165"/>
        <end position="184"/>
    </location>
</feature>
<dbReference type="PANTHER" id="PTHR42109:SF2">
    <property type="entry name" value="INTEGRAL MEMBRANE PROTEIN"/>
    <property type="match status" value="1"/>
</dbReference>
<feature type="transmembrane region" description="Helical" evidence="1">
    <location>
        <begin position="205"/>
        <end position="224"/>
    </location>
</feature>
<feature type="transmembrane region" description="Helical" evidence="1">
    <location>
        <begin position="126"/>
        <end position="145"/>
    </location>
</feature>
<dbReference type="OrthoDB" id="5389493at2759"/>
<keyword evidence="4" id="KW-1185">Reference proteome</keyword>
<feature type="domain" description="DUF7702" evidence="2">
    <location>
        <begin position="30"/>
        <end position="225"/>
    </location>
</feature>
<gene>
    <name evidence="3" type="ORF">D9756_008796</name>
</gene>
<comment type="caution">
    <text evidence="3">The sequence shown here is derived from an EMBL/GenBank/DDBJ whole genome shotgun (WGS) entry which is preliminary data.</text>
</comment>
<keyword evidence="1" id="KW-1133">Transmembrane helix</keyword>
<name>A0A8H5CY01_9AGAR</name>
<feature type="transmembrane region" description="Helical" evidence="1">
    <location>
        <begin position="12"/>
        <end position="36"/>
    </location>
</feature>
<sequence length="288" mass="31258">MSSSGAVNYGDLFGIESVAAAAIFTVIYAPLAAYYAWRAVKGFNYVFGFMIAFCTVRVVGFIIRAVIAGSDSAASTLGLVIADQILFGMGFSGLLFATYSLQSDRERIAGIQYKQPAMVILTNKRLYHLIIIASVVLVIIGTSNISDSDPDKQSLGKTLRTAGTWVLFGATAIQGFRSGAFVYLKSTKYRRTGLKTNTFVDTHAATLLALISALLVERMIYTVITLGQRAHEATYYPLSALPEFLCVCLVAIPGLVLSRTELQEQDVLMQGYRANDPERLYAQGPTIA</sequence>
<evidence type="ECO:0000313" key="3">
    <source>
        <dbReference type="EMBL" id="KAF5349653.1"/>
    </source>
</evidence>
<feature type="transmembrane region" description="Helical" evidence="1">
    <location>
        <begin position="236"/>
        <end position="257"/>
    </location>
</feature>
<organism evidence="3 4">
    <name type="scientific">Leucocoprinus leucothites</name>
    <dbReference type="NCBI Taxonomy" id="201217"/>
    <lineage>
        <taxon>Eukaryota</taxon>
        <taxon>Fungi</taxon>
        <taxon>Dikarya</taxon>
        <taxon>Basidiomycota</taxon>
        <taxon>Agaricomycotina</taxon>
        <taxon>Agaricomycetes</taxon>
        <taxon>Agaricomycetidae</taxon>
        <taxon>Agaricales</taxon>
        <taxon>Agaricineae</taxon>
        <taxon>Agaricaceae</taxon>
        <taxon>Leucocoprinus</taxon>
    </lineage>
</organism>